<gene>
    <name evidence="1" type="ORF">N7452_011186</name>
</gene>
<reference evidence="1" key="2">
    <citation type="journal article" date="2023" name="IMA Fungus">
        <title>Comparative genomic study of the Penicillium genus elucidates a diverse pangenome and 15 lateral gene transfer events.</title>
        <authorList>
            <person name="Petersen C."/>
            <person name="Sorensen T."/>
            <person name="Nielsen M.R."/>
            <person name="Sondergaard T.E."/>
            <person name="Sorensen J.L."/>
            <person name="Fitzpatrick D.A."/>
            <person name="Frisvad J.C."/>
            <person name="Nielsen K.L."/>
        </authorList>
    </citation>
    <scope>NUCLEOTIDE SEQUENCE</scope>
    <source>
        <strain evidence="1">IBT 35673</strain>
    </source>
</reference>
<comment type="caution">
    <text evidence="1">The sequence shown here is derived from an EMBL/GenBank/DDBJ whole genome shotgun (WGS) entry which is preliminary data.</text>
</comment>
<dbReference type="Proteomes" id="UP001147695">
    <property type="component" value="Unassembled WGS sequence"/>
</dbReference>
<organism evidence="1 2">
    <name type="scientific">Penicillium brevicompactum</name>
    <dbReference type="NCBI Taxonomy" id="5074"/>
    <lineage>
        <taxon>Eukaryota</taxon>
        <taxon>Fungi</taxon>
        <taxon>Dikarya</taxon>
        <taxon>Ascomycota</taxon>
        <taxon>Pezizomycotina</taxon>
        <taxon>Eurotiomycetes</taxon>
        <taxon>Eurotiomycetidae</taxon>
        <taxon>Eurotiales</taxon>
        <taxon>Aspergillaceae</taxon>
        <taxon>Penicillium</taxon>
    </lineage>
</organism>
<protein>
    <recommendedName>
        <fullName evidence="3">Transcription factor gsfR2</fullName>
    </recommendedName>
</protein>
<reference evidence="1" key="1">
    <citation type="submission" date="2022-12" db="EMBL/GenBank/DDBJ databases">
        <authorList>
            <person name="Petersen C."/>
        </authorList>
    </citation>
    <scope>NUCLEOTIDE SEQUENCE</scope>
    <source>
        <strain evidence="1">IBT 35673</strain>
    </source>
</reference>
<evidence type="ECO:0000313" key="1">
    <source>
        <dbReference type="EMBL" id="KAJ5322897.1"/>
    </source>
</evidence>
<accession>A0A9W9Q4V2</accession>
<name>A0A9W9Q4V2_PENBR</name>
<proteinExistence type="predicted"/>
<dbReference type="AlphaFoldDB" id="A0A9W9Q4V2"/>
<dbReference type="EMBL" id="JAPZBQ010000006">
    <property type="protein sequence ID" value="KAJ5322897.1"/>
    <property type="molecule type" value="Genomic_DNA"/>
</dbReference>
<evidence type="ECO:0008006" key="3">
    <source>
        <dbReference type="Google" id="ProtNLM"/>
    </source>
</evidence>
<sequence length="324" mass="36765">MVDQQTLHPSMIESPFRSLAIIPPHERIDLFEGISISFNSDSAMTRINPPKRLSEVLANRLQFAVDVLQDIPRMVVTENQTPWSHRQLYKSGMSKDMQDAFACCSLYMARNEINSPVLMSIFDARINELIAAAPPTTPLELLARIHALILYLIMRLFDGGIQTQPSSESLLALLETSVLSLFDHIYIPDPSQPCDILPISMEPVMSFWDSWVFQESARRTVMMVFYFVKIQHFLQGKPLSTCDGKLGLEHAWYQSAHLWNAQSAFDFAVAWTENQHFIVYNADFTGVLQNAKPDDVDLFGKMLLVTKIGIDETKAWFYSRGGAL</sequence>
<evidence type="ECO:0000313" key="2">
    <source>
        <dbReference type="Proteomes" id="UP001147695"/>
    </source>
</evidence>